<dbReference type="RefSeq" id="WP_037303835.1">
    <property type="nucleotide sequence ID" value="NZ_CP016174.1"/>
</dbReference>
<keyword evidence="3" id="KW-1185">Reference proteome</keyword>
<evidence type="ECO:0000313" key="2">
    <source>
        <dbReference type="EMBL" id="ANN16688.1"/>
    </source>
</evidence>
<dbReference type="STRING" id="31958.SD37_14160"/>
<keyword evidence="1" id="KW-0732">Signal</keyword>
<proteinExistence type="predicted"/>
<dbReference type="EMBL" id="CP016174">
    <property type="protein sequence ID" value="ANN16688.1"/>
    <property type="molecule type" value="Genomic_DNA"/>
</dbReference>
<name>A0A193BWZ7_AMYOR</name>
<reference evidence="2 3" key="1">
    <citation type="journal article" date="2015" name="Genome Announc.">
        <title>Draft Genome Sequence of Norvancomycin-Producing Strain Amycolatopsis orientalis CPCC200066.</title>
        <authorList>
            <person name="Lei X."/>
            <person name="Yuan F."/>
            <person name="Shi Y."/>
            <person name="Li X."/>
            <person name="Wang L."/>
            <person name="Hong B."/>
        </authorList>
    </citation>
    <scope>NUCLEOTIDE SEQUENCE [LARGE SCALE GENOMIC DNA]</scope>
    <source>
        <strain evidence="2 3">B-37</strain>
    </source>
</reference>
<dbReference type="AlphaFoldDB" id="A0A193BWZ7"/>
<organism evidence="2 3">
    <name type="scientific">Amycolatopsis orientalis</name>
    <name type="common">Nocardia orientalis</name>
    <dbReference type="NCBI Taxonomy" id="31958"/>
    <lineage>
        <taxon>Bacteria</taxon>
        <taxon>Bacillati</taxon>
        <taxon>Actinomycetota</taxon>
        <taxon>Actinomycetes</taxon>
        <taxon>Pseudonocardiales</taxon>
        <taxon>Pseudonocardiaceae</taxon>
        <taxon>Amycolatopsis</taxon>
    </lineage>
</organism>
<dbReference type="Proteomes" id="UP000093695">
    <property type="component" value="Chromosome"/>
</dbReference>
<feature type="signal peptide" evidence="1">
    <location>
        <begin position="1"/>
        <end position="28"/>
    </location>
</feature>
<sequence>MKKIVVRVGLGAGAAVLGLMLGAGVAGADDSVRITGDETGSVRITGVDNREFGVAPANRDF</sequence>
<accession>A0A193BWZ7</accession>
<feature type="chain" id="PRO_5008256136" evidence="1">
    <location>
        <begin position="29"/>
        <end position="61"/>
    </location>
</feature>
<evidence type="ECO:0000313" key="3">
    <source>
        <dbReference type="Proteomes" id="UP000093695"/>
    </source>
</evidence>
<evidence type="ECO:0000256" key="1">
    <source>
        <dbReference type="SAM" id="SignalP"/>
    </source>
</evidence>
<dbReference type="KEGG" id="aori:SD37_14160"/>
<protein>
    <submittedName>
        <fullName evidence="2">Uncharacterized protein</fullName>
    </submittedName>
</protein>
<gene>
    <name evidence="2" type="ORF">SD37_14160</name>
</gene>